<evidence type="ECO:0000313" key="5">
    <source>
        <dbReference type="Proteomes" id="UP000006671"/>
    </source>
</evidence>
<dbReference type="RefSeq" id="XP_002670763.1">
    <property type="nucleotide sequence ID" value="XM_002670717.1"/>
</dbReference>
<dbReference type="VEuPathDB" id="AmoebaDB:NAEGRDRAFT_74247"/>
<dbReference type="eggNOG" id="ENOG502R79J">
    <property type="taxonomic scope" value="Eukaryota"/>
</dbReference>
<dbReference type="GO" id="GO:0006814">
    <property type="term" value="P:sodium ion transport"/>
    <property type="evidence" value="ECO:0007669"/>
    <property type="project" value="InterPro"/>
</dbReference>
<dbReference type="OrthoDB" id="1917519at2759"/>
<dbReference type="InParanoid" id="D2VYU7"/>
<dbReference type="OMA" id="DWRLDYC"/>
<reference evidence="4 5" key="1">
    <citation type="journal article" date="2010" name="Cell">
        <title>The genome of Naegleria gruberi illuminates early eukaryotic versatility.</title>
        <authorList>
            <person name="Fritz-Laylin L.K."/>
            <person name="Prochnik S.E."/>
            <person name="Ginger M.L."/>
            <person name="Dacks J.B."/>
            <person name="Carpenter M.L."/>
            <person name="Field M.C."/>
            <person name="Kuo A."/>
            <person name="Paredez A."/>
            <person name="Chapman J."/>
            <person name="Pham J."/>
            <person name="Shu S."/>
            <person name="Neupane R."/>
            <person name="Cipriano M."/>
            <person name="Mancuso J."/>
            <person name="Tu H."/>
            <person name="Salamov A."/>
            <person name="Lindquist E."/>
            <person name="Shapiro H."/>
            <person name="Lucas S."/>
            <person name="Grigoriev I.V."/>
            <person name="Cande W.Z."/>
            <person name="Fulton C."/>
            <person name="Rokhsar D.S."/>
            <person name="Dawson S.C."/>
        </authorList>
    </citation>
    <scope>NUCLEOTIDE SEQUENCE [LARGE SCALE GENOMIC DNA]</scope>
    <source>
        <strain evidence="4 5">NEG-M</strain>
    </source>
</reference>
<dbReference type="Proteomes" id="UP000006671">
    <property type="component" value="Unassembled WGS sequence"/>
</dbReference>
<evidence type="ECO:0000256" key="1">
    <source>
        <dbReference type="ARBA" id="ARBA00016548"/>
    </source>
</evidence>
<dbReference type="Pfam" id="PF21672">
    <property type="entry name" value="COMM_HN"/>
    <property type="match status" value="1"/>
</dbReference>
<accession>D2VYU7</accession>
<evidence type="ECO:0000259" key="3">
    <source>
        <dbReference type="PROSITE" id="PS51269"/>
    </source>
</evidence>
<dbReference type="KEGG" id="ngr:NAEGRDRAFT_74247"/>
<dbReference type="EMBL" id="GG738912">
    <property type="protein sequence ID" value="EFC38019.1"/>
    <property type="molecule type" value="Genomic_DNA"/>
</dbReference>
<keyword evidence="5" id="KW-1185">Reference proteome</keyword>
<dbReference type="InterPro" id="IPR037355">
    <property type="entry name" value="COMMD3"/>
</dbReference>
<dbReference type="InterPro" id="IPR017920">
    <property type="entry name" value="COMM"/>
</dbReference>
<protein>
    <recommendedName>
        <fullName evidence="1">COMM domain-containing protein 3</fullName>
    </recommendedName>
</protein>
<dbReference type="PROSITE" id="PS51269">
    <property type="entry name" value="COMM"/>
    <property type="match status" value="1"/>
</dbReference>
<proteinExistence type="inferred from homology"/>
<evidence type="ECO:0000313" key="4">
    <source>
        <dbReference type="EMBL" id="EFC38019.1"/>
    </source>
</evidence>
<organism evidence="5">
    <name type="scientific">Naegleria gruberi</name>
    <name type="common">Amoeba</name>
    <dbReference type="NCBI Taxonomy" id="5762"/>
    <lineage>
        <taxon>Eukaryota</taxon>
        <taxon>Discoba</taxon>
        <taxon>Heterolobosea</taxon>
        <taxon>Tetramitia</taxon>
        <taxon>Eutetramitia</taxon>
        <taxon>Vahlkampfiidae</taxon>
        <taxon>Naegleria</taxon>
    </lineage>
</organism>
<evidence type="ECO:0000256" key="2">
    <source>
        <dbReference type="ARBA" id="ARBA00093469"/>
    </source>
</evidence>
<sequence>MELNASCKHILTALSEDQYFDEQTFKQLVNVSILSILKTSTKPLSEQIQEMISNNTTPLVPTTFDQKAVQSAIVYLLLEASKHDMAAIELTHLLEDHFVNRQRLNYLSQEYETYKKDIRECVLKQKTFSFPEIVQLDWRLDYVLKTSELKQVHEPVYTLRFKCKDGQEATISCNAEQLQDLHSKIRDATKQVERTFEQM</sequence>
<dbReference type="PANTHER" id="PTHR31159:SF1">
    <property type="entry name" value="COMM DOMAIN-CONTAINING PROTEIN 3"/>
    <property type="match status" value="1"/>
</dbReference>
<dbReference type="Pfam" id="PF07258">
    <property type="entry name" value="COMM_domain"/>
    <property type="match status" value="1"/>
</dbReference>
<name>D2VYU7_NAEGR</name>
<gene>
    <name evidence="4" type="primary">AM45</name>
    <name evidence="4" type="ORF">NAEGRDRAFT_74247</name>
</gene>
<dbReference type="PANTHER" id="PTHR31159">
    <property type="entry name" value="COMM DOMAIN-CONTAINING PROTEIN 3"/>
    <property type="match status" value="1"/>
</dbReference>
<feature type="domain" description="COMM" evidence="3">
    <location>
        <begin position="132"/>
        <end position="196"/>
    </location>
</feature>
<dbReference type="GeneID" id="8857908"/>
<dbReference type="AlphaFoldDB" id="D2VYU7"/>
<comment type="similarity">
    <text evidence="2">Belongs to the COMM domain-containing protein 3 family.</text>
</comment>